<organism evidence="2 3">
    <name type="scientific">Nocardioides anomalus</name>
    <dbReference type="NCBI Taxonomy" id="2712223"/>
    <lineage>
        <taxon>Bacteria</taxon>
        <taxon>Bacillati</taxon>
        <taxon>Actinomycetota</taxon>
        <taxon>Actinomycetes</taxon>
        <taxon>Propionibacteriales</taxon>
        <taxon>Nocardioidaceae</taxon>
        <taxon>Nocardioides</taxon>
    </lineage>
</organism>
<sequence length="193" mass="20824">MTDWAQLYRAHVRALGDLAAALTPDQVGAPVPASPAWTVHEVYAHLAGVASDMVTGRTDGAPSPEWTSRHVGERVVLPLADLVTELESHQDAVTATLVDSPGPVFDIATHHADLHEALGLHPMPEELWRPVADAVRERAGALADTVSPYELFRAVFSRRSRSQMQGWGSVLSAEELDAVCIFGPREDDQPVPA</sequence>
<dbReference type="InterPro" id="IPR024344">
    <property type="entry name" value="MDMPI_metal-binding"/>
</dbReference>
<keyword evidence="3" id="KW-1185">Reference proteome</keyword>
<reference evidence="2 3" key="1">
    <citation type="submission" date="2020-02" db="EMBL/GenBank/DDBJ databases">
        <title>Full genome sequence of Nocardioides sp. R-3366.</title>
        <authorList>
            <person name="Im W.-T."/>
        </authorList>
    </citation>
    <scope>NUCLEOTIDE SEQUENCE [LARGE SCALE GENOMIC DNA]</scope>
    <source>
        <strain evidence="2 3">R-3366</strain>
    </source>
</reference>
<dbReference type="GO" id="GO:0046872">
    <property type="term" value="F:metal ion binding"/>
    <property type="evidence" value="ECO:0007669"/>
    <property type="project" value="InterPro"/>
</dbReference>
<evidence type="ECO:0000259" key="1">
    <source>
        <dbReference type="Pfam" id="PF11716"/>
    </source>
</evidence>
<accession>A0A6G6WIV8</accession>
<dbReference type="InterPro" id="IPR034660">
    <property type="entry name" value="DinB/YfiT-like"/>
</dbReference>
<evidence type="ECO:0000313" key="3">
    <source>
        <dbReference type="Proteomes" id="UP000502996"/>
    </source>
</evidence>
<dbReference type="RefSeq" id="WP_165237443.1">
    <property type="nucleotide sequence ID" value="NZ_CP049257.1"/>
</dbReference>
<evidence type="ECO:0000313" key="2">
    <source>
        <dbReference type="EMBL" id="QIG45159.1"/>
    </source>
</evidence>
<dbReference type="EMBL" id="CP049257">
    <property type="protein sequence ID" value="QIG45159.1"/>
    <property type="molecule type" value="Genomic_DNA"/>
</dbReference>
<dbReference type="SUPFAM" id="SSF109854">
    <property type="entry name" value="DinB/YfiT-like putative metalloenzymes"/>
    <property type="match status" value="1"/>
</dbReference>
<name>A0A6G6WIV8_9ACTN</name>
<dbReference type="Gene3D" id="1.20.120.450">
    <property type="entry name" value="dinb family like domain"/>
    <property type="match status" value="1"/>
</dbReference>
<dbReference type="AlphaFoldDB" id="A0A6G6WIV8"/>
<dbReference type="KEGG" id="nano:G5V58_22465"/>
<feature type="domain" description="Mycothiol-dependent maleylpyruvate isomerase metal-binding" evidence="1">
    <location>
        <begin position="9"/>
        <end position="97"/>
    </location>
</feature>
<protein>
    <recommendedName>
        <fullName evidence="1">Mycothiol-dependent maleylpyruvate isomerase metal-binding domain-containing protein</fullName>
    </recommendedName>
</protein>
<dbReference type="Proteomes" id="UP000502996">
    <property type="component" value="Chromosome"/>
</dbReference>
<proteinExistence type="predicted"/>
<dbReference type="Pfam" id="PF11716">
    <property type="entry name" value="MDMPI_N"/>
    <property type="match status" value="1"/>
</dbReference>
<gene>
    <name evidence="2" type="ORF">G5V58_22465</name>
</gene>